<accession>A0A428UJ41</accession>
<comment type="caution">
    <text evidence="3">The sequence shown here is derived from an EMBL/GenBank/DDBJ whole genome shotgun (WGS) entry which is preliminary data.</text>
</comment>
<protein>
    <recommendedName>
        <fullName evidence="2">Zn(2)-C6 fungal-type domain-containing protein</fullName>
    </recommendedName>
</protein>
<dbReference type="PANTHER" id="PTHR38111:SF2">
    <property type="entry name" value="FINGER DOMAIN PROTEIN, PUTATIVE (AFU_ORTHOLOGUE AFUA_1G01560)-RELATED"/>
    <property type="match status" value="1"/>
</dbReference>
<keyword evidence="1" id="KW-0539">Nucleus</keyword>
<dbReference type="Pfam" id="PF11951">
    <property type="entry name" value="Fungal_trans_2"/>
    <property type="match status" value="1"/>
</dbReference>
<dbReference type="PROSITE" id="PS50048">
    <property type="entry name" value="ZN2_CY6_FUNGAL_2"/>
    <property type="match status" value="1"/>
</dbReference>
<dbReference type="GO" id="GO:0000981">
    <property type="term" value="F:DNA-binding transcription factor activity, RNA polymerase II-specific"/>
    <property type="evidence" value="ECO:0007669"/>
    <property type="project" value="InterPro"/>
</dbReference>
<gene>
    <name evidence="3" type="ORF">CEP52_001481</name>
</gene>
<organism evidence="3 4">
    <name type="scientific">Fusarium oligoseptatum</name>
    <dbReference type="NCBI Taxonomy" id="2604345"/>
    <lineage>
        <taxon>Eukaryota</taxon>
        <taxon>Fungi</taxon>
        <taxon>Dikarya</taxon>
        <taxon>Ascomycota</taxon>
        <taxon>Pezizomycotina</taxon>
        <taxon>Sordariomycetes</taxon>
        <taxon>Hypocreomycetidae</taxon>
        <taxon>Hypocreales</taxon>
        <taxon>Nectriaceae</taxon>
        <taxon>Fusarium</taxon>
        <taxon>Fusarium solani species complex</taxon>
    </lineage>
</organism>
<proteinExistence type="predicted"/>
<keyword evidence="4" id="KW-1185">Reference proteome</keyword>
<evidence type="ECO:0000313" key="4">
    <source>
        <dbReference type="Proteomes" id="UP000287144"/>
    </source>
</evidence>
<dbReference type="EMBL" id="NKCK01000007">
    <property type="protein sequence ID" value="RSM14290.1"/>
    <property type="molecule type" value="Genomic_DNA"/>
</dbReference>
<dbReference type="PANTHER" id="PTHR38111">
    <property type="entry name" value="ZN(2)-C6 FUNGAL-TYPE DOMAIN-CONTAINING PROTEIN-RELATED"/>
    <property type="match status" value="1"/>
</dbReference>
<dbReference type="InterPro" id="IPR053178">
    <property type="entry name" value="Osmoadaptation_assoc"/>
</dbReference>
<dbReference type="AlphaFoldDB" id="A0A428UJ41"/>
<evidence type="ECO:0000256" key="1">
    <source>
        <dbReference type="ARBA" id="ARBA00023242"/>
    </source>
</evidence>
<evidence type="ECO:0000313" key="3">
    <source>
        <dbReference type="EMBL" id="RSM14290.1"/>
    </source>
</evidence>
<dbReference type="SUPFAM" id="SSF57701">
    <property type="entry name" value="Zn2/Cys6 DNA-binding domain"/>
    <property type="match status" value="1"/>
</dbReference>
<dbReference type="Proteomes" id="UP000287144">
    <property type="component" value="Unassembled WGS sequence"/>
</dbReference>
<evidence type="ECO:0000259" key="2">
    <source>
        <dbReference type="PROSITE" id="PS50048"/>
    </source>
</evidence>
<feature type="domain" description="Zn(2)-C6 fungal-type" evidence="2">
    <location>
        <begin position="16"/>
        <end position="43"/>
    </location>
</feature>
<name>A0A428UJ41_9HYPO</name>
<dbReference type="InterPro" id="IPR021858">
    <property type="entry name" value="Fun_TF"/>
</dbReference>
<dbReference type="InterPro" id="IPR001138">
    <property type="entry name" value="Zn2Cys6_DnaBD"/>
</dbReference>
<dbReference type="Gene3D" id="4.10.240.10">
    <property type="entry name" value="Zn(2)-C6 fungal-type DNA-binding domain"/>
    <property type="match status" value="1"/>
</dbReference>
<reference evidence="3 4" key="1">
    <citation type="submission" date="2017-06" db="EMBL/GenBank/DDBJ databases">
        <title>Comparative genomic analysis of Ambrosia Fusariam Clade fungi.</title>
        <authorList>
            <person name="Stajich J.E."/>
            <person name="Carrillo J."/>
            <person name="Kijimoto T."/>
            <person name="Eskalen A."/>
            <person name="O'Donnell K."/>
            <person name="Kasson M."/>
        </authorList>
    </citation>
    <scope>NUCLEOTIDE SEQUENCE [LARGE SCALE GENOMIC DNA]</scope>
    <source>
        <strain evidence="3 4">NRRL62579</strain>
    </source>
</reference>
<dbReference type="InterPro" id="IPR036864">
    <property type="entry name" value="Zn2-C6_fun-type_DNA-bd_sf"/>
</dbReference>
<dbReference type="GO" id="GO:0008270">
    <property type="term" value="F:zinc ion binding"/>
    <property type="evidence" value="ECO:0007669"/>
    <property type="project" value="InterPro"/>
</dbReference>
<dbReference type="CDD" id="cd00067">
    <property type="entry name" value="GAL4"/>
    <property type="match status" value="1"/>
</dbReference>
<sequence>MKRAVGPLDKRKRVTRCQSCVKRRIKCQGGFPCEYCIRTKKQCLAQLPAPKPRHEFIAMTPIKTPLPMIQLPTPVSRSPESIYSDHFALFMKHCEFTKGFGDVSSDLVSLIYTCPPLQQATVAIGALEASRGGCRSTSSGPASPQHLAFKYYNGSIQALREQLQSPDALQSEGVLWCTFLLGLFELMSETSGERWIKHMLYGTCRIFQSKDPGNLEPLSERLFEAFSLLEASRAIIYGESTFLFQDSWMKRKKKSSNRFNGNCARISSPDFYLEQKVKIPHRLISTPVSNHRVASFTISRPFLVISVPTILRYNSSLFKPCTFR</sequence>